<dbReference type="PANTHER" id="PTHR24029">
    <property type="entry name" value="UVRABC SYSTEM PROTEIN B"/>
    <property type="match status" value="1"/>
</dbReference>
<dbReference type="GO" id="GO:0016787">
    <property type="term" value="F:hydrolase activity"/>
    <property type="evidence" value="ECO:0007669"/>
    <property type="project" value="UniProtKB-KW"/>
</dbReference>
<evidence type="ECO:0000256" key="11">
    <source>
        <dbReference type="ARBA" id="ARBA00026033"/>
    </source>
</evidence>
<comment type="domain">
    <text evidence="13">The beta-hairpin motif is involved in DNA binding.</text>
</comment>
<comment type="subunit">
    <text evidence="11 13 14">Forms a heterotetramer with UvrA during the search for lesions. Interacts with UvrC in an incision complex.</text>
</comment>
<dbReference type="Pfam" id="PF17757">
    <property type="entry name" value="UvrB_inter"/>
    <property type="match status" value="1"/>
</dbReference>
<evidence type="ECO:0000256" key="2">
    <source>
        <dbReference type="ARBA" id="ARBA00008533"/>
    </source>
</evidence>
<dbReference type="EMBL" id="CP088156">
    <property type="protein sequence ID" value="UFZ03615.1"/>
    <property type="molecule type" value="Genomic_DNA"/>
</dbReference>
<dbReference type="InterPro" id="IPR041471">
    <property type="entry name" value="UvrB_inter"/>
</dbReference>
<feature type="compositionally biased region" description="Basic and acidic residues" evidence="16">
    <location>
        <begin position="1036"/>
        <end position="1051"/>
    </location>
</feature>
<accession>A0ABY3R9M5</accession>
<sequence length="1128" mass="123149">MAKTPETPKKPGRTPKSKAHRPDVQPIGPALAELLNPAINRGESGIGSSTGLKPPPDNSWDRRAGGEAAAHRARASTKGKSEDAAKRDASGRPMPLRPNPQPVEGRSISDDASRGFPPPNPPPQAGEGSRRREPGAAASNDHETAPLASPPPPAGEGQGGGLSPPHRPLMEDDANTHPGLAEAPQANYGTTATIPTLDPDLARQLGLPTAEDDDEALARPPRSKMEALGVKATAEALEALIRDGRPEFRRDDGSLQVWTPHRPPRPEKSEGGVRFEIKSAYEPRGDQPQAIAELVEGIARNDRTQVLLGVTGSGKTYTMAKVIEATQRPAIILAPNKTLAAQLYGEFKSFFPDNAVEYFVSYYDYYQPEAYVPRTDTYIEKDSSINEQIDRMRHSATRALLERDDVIIVASVSCIYGIGSVETYTAMTFALKKGERIDQRQLIADLVALQYKRTQHDFTRGTFRVRGDVIDIFPAHYEDRAWRVNLFGDTVENIEEFDPLTGHKQDELEFIKVYANSHYVTPRPTLVQAMKSIKSELKMRLDQLHAQGRLLEAQRLEQRTTFDIEMMEATGSCAGIENYSRYLTGRRPGEPPPTLFEYVPDNALVFADESHVTVPQIGGMFRGDFRRKATLAEYGFRLPSCMDNRPLRFEEWDMMRPQTVAVSATPSGWEINEAGGVFVEQVIRPTGLIDPPVNIRPARTQVDDLLGEVRATAQAGYRSLITVLTKRMAEDLTEYLHEQGIRVRYMHSDIDTIERIEIIRDLRLGAFDALVGINLLREGLDIPECALVAILDADKEGFLRSETSLIQTIGRAARNVDGKVILYADQMTGSMERAIAETNRRREKQVEYNTAHGITPESVKKSIGDILNSVYERDHVLVETGSGTATDDAISIGHNFEAVLADLETRMREAAADLNFEEAARLRDEVKRLRATELAVVDDPTAKQRTVQGKAGAYAGAKKYGDAANLPTTALKGRGGSRGGGASSPSSGGGGSAAQGSRGGAKPRDRDPLAPLLDELTGGSSRRADGPSSPSPRSSRGRDERSSPLEGRGEGRPMGSPSGSKVHKPHLDEMHGPESLPYRPNPKLPEKPFGGSSKIIQPTNSRESGPEFGPAPRSTGGQPGKRGGWKKR</sequence>
<dbReference type="InterPro" id="IPR014001">
    <property type="entry name" value="Helicase_ATP-bd"/>
</dbReference>
<evidence type="ECO:0000256" key="15">
    <source>
        <dbReference type="SAM" id="Coils"/>
    </source>
</evidence>
<keyword evidence="10 13" id="KW-0742">SOS response</keyword>
<dbReference type="HAMAP" id="MF_00204">
    <property type="entry name" value="UvrB"/>
    <property type="match status" value="1"/>
</dbReference>
<evidence type="ECO:0000256" key="16">
    <source>
        <dbReference type="SAM" id="MobiDB-lite"/>
    </source>
</evidence>
<dbReference type="CDD" id="cd17916">
    <property type="entry name" value="DEXHc_UvrB"/>
    <property type="match status" value="1"/>
</dbReference>
<evidence type="ECO:0000256" key="4">
    <source>
        <dbReference type="ARBA" id="ARBA00022741"/>
    </source>
</evidence>
<keyword evidence="8 13" id="KW-0267">Excision nuclease</keyword>
<protein>
    <recommendedName>
        <fullName evidence="12 13">UvrABC system protein B</fullName>
        <shortName evidence="13">Protein UvrB</shortName>
    </recommendedName>
    <alternativeName>
        <fullName evidence="13">Excinuclease ABC subunit B</fullName>
    </alternativeName>
</protein>
<evidence type="ECO:0000313" key="21">
    <source>
        <dbReference type="Proteomes" id="UP001431010"/>
    </source>
</evidence>
<dbReference type="Pfam" id="PF12344">
    <property type="entry name" value="UvrB"/>
    <property type="match status" value="1"/>
</dbReference>
<evidence type="ECO:0000256" key="12">
    <source>
        <dbReference type="ARBA" id="ARBA00029504"/>
    </source>
</evidence>
<keyword evidence="15" id="KW-0175">Coiled coil</keyword>
<evidence type="ECO:0000259" key="19">
    <source>
        <dbReference type="PROSITE" id="PS51194"/>
    </source>
</evidence>
<dbReference type="NCBIfam" id="NF003673">
    <property type="entry name" value="PRK05298.1"/>
    <property type="match status" value="1"/>
</dbReference>
<dbReference type="InterPro" id="IPR024759">
    <property type="entry name" value="UvrB_YAD/RRR_dom"/>
</dbReference>
<evidence type="ECO:0000256" key="14">
    <source>
        <dbReference type="RuleBase" id="RU003587"/>
    </source>
</evidence>
<gene>
    <name evidence="13 20" type="primary">uvrB</name>
    <name evidence="20" type="ORF">LQG66_31080</name>
</gene>
<keyword evidence="7 13" id="KW-0067">ATP-binding</keyword>
<comment type="function">
    <text evidence="13">The UvrABC repair system catalyzes the recognition and processing of DNA lesions. A damage recognition complex composed of 2 UvrA and 2 UvrB subunits scans DNA for abnormalities. Upon binding of the UvrA(2)B(2) complex to a putative damaged site, the DNA wraps around one UvrB monomer. DNA wrap is dependent on ATP binding by UvrB and probably causes local melting of the DNA helix, facilitating insertion of UvrB beta-hairpin between the DNA strands. Then UvrB probes one DNA strand for the presence of a lesion. If a lesion is found the UvrA subunits dissociate and the UvrB-DNA preincision complex is formed. This complex is subsequently bound by UvrC and the second UvrB is released. If no lesion is found, the DNA wraps around the other UvrB subunit that will check the other stand for damage.</text>
</comment>
<dbReference type="InterPro" id="IPR027417">
    <property type="entry name" value="P-loop_NTPase"/>
</dbReference>
<keyword evidence="20" id="KW-0378">Hydrolase</keyword>
<feature type="compositionally biased region" description="Low complexity" evidence="16">
    <location>
        <begin position="1018"/>
        <end position="1034"/>
    </location>
</feature>
<dbReference type="InterPro" id="IPR001943">
    <property type="entry name" value="UVR_dom"/>
</dbReference>
<evidence type="ECO:0000313" key="20">
    <source>
        <dbReference type="EMBL" id="UFZ03615.1"/>
    </source>
</evidence>
<evidence type="ECO:0000259" key="17">
    <source>
        <dbReference type="PROSITE" id="PS50151"/>
    </source>
</evidence>
<feature type="short sequence motif" description="Beta-hairpin" evidence="13">
    <location>
        <begin position="362"/>
        <end position="385"/>
    </location>
</feature>
<feature type="compositionally biased region" description="Gly residues" evidence="16">
    <location>
        <begin position="973"/>
        <end position="999"/>
    </location>
</feature>
<keyword evidence="21" id="KW-1185">Reference proteome</keyword>
<feature type="compositionally biased region" description="Basic residues" evidence="16">
    <location>
        <begin position="10"/>
        <end position="19"/>
    </location>
</feature>
<feature type="region of interest" description="Disordered" evidence="16">
    <location>
        <begin position="1"/>
        <end position="221"/>
    </location>
</feature>
<evidence type="ECO:0000256" key="1">
    <source>
        <dbReference type="ARBA" id="ARBA00004496"/>
    </source>
</evidence>
<dbReference type="Gene3D" id="4.10.860.10">
    <property type="entry name" value="UVR domain"/>
    <property type="match status" value="1"/>
</dbReference>
<dbReference type="Pfam" id="PF04851">
    <property type="entry name" value="ResIII"/>
    <property type="match status" value="1"/>
</dbReference>
<keyword evidence="4 13" id="KW-0547">Nucleotide-binding</keyword>
<evidence type="ECO:0000256" key="10">
    <source>
        <dbReference type="ARBA" id="ARBA00023236"/>
    </source>
</evidence>
<dbReference type="InterPro" id="IPR001650">
    <property type="entry name" value="Helicase_C-like"/>
</dbReference>
<feature type="compositionally biased region" description="Basic and acidic residues" evidence="16">
    <location>
        <begin position="79"/>
        <end position="90"/>
    </location>
</feature>
<feature type="region of interest" description="Disordered" evidence="16">
    <location>
        <begin position="251"/>
        <end position="272"/>
    </location>
</feature>
<dbReference type="InterPro" id="IPR004807">
    <property type="entry name" value="UvrB"/>
</dbReference>
<dbReference type="SMART" id="SM00490">
    <property type="entry name" value="HELICc"/>
    <property type="match status" value="1"/>
</dbReference>
<reference evidence="20" key="1">
    <citation type="journal article" date="2024" name="Antonie Van Leeuwenhoek">
        <title>Bradyrhizobium ontarionense sp. nov., a novel bacterial symbiont isolated from Aeschynomene indica (Indian jointvetch), harbours photosynthesis, nitrogen fixation and nitrous oxide (N2O) reductase genes.</title>
        <authorList>
            <person name="Bromfield E.S.P."/>
            <person name="Cloutier S."/>
        </authorList>
    </citation>
    <scope>NUCLEOTIDE SEQUENCE</scope>
    <source>
        <strain evidence="20">A19</strain>
    </source>
</reference>
<dbReference type="PROSITE" id="PS50151">
    <property type="entry name" value="UVR"/>
    <property type="match status" value="1"/>
</dbReference>
<organism evidence="20 21">
    <name type="scientific">Bradyrhizobium ontarionense</name>
    <dbReference type="NCBI Taxonomy" id="2898149"/>
    <lineage>
        <taxon>Bacteria</taxon>
        <taxon>Pseudomonadati</taxon>
        <taxon>Pseudomonadota</taxon>
        <taxon>Alphaproteobacteria</taxon>
        <taxon>Hyphomicrobiales</taxon>
        <taxon>Nitrobacteraceae</taxon>
        <taxon>Bradyrhizobium</taxon>
    </lineage>
</organism>
<proteinExistence type="inferred from homology"/>
<comment type="subcellular location">
    <subcellularLocation>
        <location evidence="1 13 14">Cytoplasm</location>
    </subcellularLocation>
</comment>
<name>A0ABY3R9M5_9BRAD</name>
<dbReference type="CDD" id="cd18790">
    <property type="entry name" value="SF2_C_UvrB"/>
    <property type="match status" value="1"/>
</dbReference>
<dbReference type="SUPFAM" id="SSF46600">
    <property type="entry name" value="C-terminal UvrC-binding domain of UvrB"/>
    <property type="match status" value="1"/>
</dbReference>
<evidence type="ECO:0000256" key="3">
    <source>
        <dbReference type="ARBA" id="ARBA00022490"/>
    </source>
</evidence>
<dbReference type="Pfam" id="PF02151">
    <property type="entry name" value="UVR"/>
    <property type="match status" value="1"/>
</dbReference>
<feature type="compositionally biased region" description="Basic and acidic residues" evidence="16">
    <location>
        <begin position="128"/>
        <end position="144"/>
    </location>
</feature>
<keyword evidence="5 13" id="KW-0227">DNA damage</keyword>
<evidence type="ECO:0000256" key="7">
    <source>
        <dbReference type="ARBA" id="ARBA00022840"/>
    </source>
</evidence>
<evidence type="ECO:0000256" key="5">
    <source>
        <dbReference type="ARBA" id="ARBA00022763"/>
    </source>
</evidence>
<feature type="region of interest" description="Disordered" evidence="16">
    <location>
        <begin position="968"/>
        <end position="1128"/>
    </location>
</feature>
<comment type="similarity">
    <text evidence="2 13 14">Belongs to the UvrB family.</text>
</comment>
<feature type="domain" description="UVR" evidence="17">
    <location>
        <begin position="897"/>
        <end position="932"/>
    </location>
</feature>
<dbReference type="NCBIfam" id="TIGR00631">
    <property type="entry name" value="uvrb"/>
    <property type="match status" value="1"/>
</dbReference>
<evidence type="ECO:0000256" key="6">
    <source>
        <dbReference type="ARBA" id="ARBA00022769"/>
    </source>
</evidence>
<feature type="compositionally biased region" description="Polar residues" evidence="16">
    <location>
        <begin position="1094"/>
        <end position="1103"/>
    </location>
</feature>
<evidence type="ECO:0000259" key="18">
    <source>
        <dbReference type="PROSITE" id="PS51192"/>
    </source>
</evidence>
<feature type="domain" description="Helicase ATP-binding" evidence="18">
    <location>
        <begin position="296"/>
        <end position="449"/>
    </location>
</feature>
<keyword evidence="9 13" id="KW-0234">DNA repair</keyword>
<evidence type="ECO:0000256" key="13">
    <source>
        <dbReference type="HAMAP-Rule" id="MF_00204"/>
    </source>
</evidence>
<feature type="coiled-coil region" evidence="15">
    <location>
        <begin position="527"/>
        <end position="554"/>
    </location>
</feature>
<keyword evidence="3 13" id="KW-0963">Cytoplasm</keyword>
<dbReference type="PROSITE" id="PS51192">
    <property type="entry name" value="HELICASE_ATP_BIND_1"/>
    <property type="match status" value="1"/>
</dbReference>
<feature type="domain" description="Helicase C-terminal" evidence="19">
    <location>
        <begin position="701"/>
        <end position="867"/>
    </location>
</feature>
<dbReference type="PROSITE" id="PS51194">
    <property type="entry name" value="HELICASE_CTER"/>
    <property type="match status" value="1"/>
</dbReference>
<dbReference type="Proteomes" id="UP001431010">
    <property type="component" value="Chromosome"/>
</dbReference>
<dbReference type="PANTHER" id="PTHR24029:SF0">
    <property type="entry name" value="UVRABC SYSTEM PROTEIN B"/>
    <property type="match status" value="1"/>
</dbReference>
<evidence type="ECO:0000256" key="9">
    <source>
        <dbReference type="ARBA" id="ARBA00023204"/>
    </source>
</evidence>
<dbReference type="SUPFAM" id="SSF52540">
    <property type="entry name" value="P-loop containing nucleoside triphosphate hydrolases"/>
    <property type="match status" value="2"/>
</dbReference>
<dbReference type="Pfam" id="PF00271">
    <property type="entry name" value="Helicase_C"/>
    <property type="match status" value="1"/>
</dbReference>
<dbReference type="InterPro" id="IPR006935">
    <property type="entry name" value="Helicase/UvrB_N"/>
</dbReference>
<dbReference type="SMART" id="SM00487">
    <property type="entry name" value="DEXDc"/>
    <property type="match status" value="1"/>
</dbReference>
<keyword evidence="6 13" id="KW-0228">DNA excision</keyword>
<dbReference type="InterPro" id="IPR036876">
    <property type="entry name" value="UVR_dom_sf"/>
</dbReference>
<dbReference type="Gene3D" id="3.40.50.300">
    <property type="entry name" value="P-loop containing nucleotide triphosphate hydrolases"/>
    <property type="match status" value="3"/>
</dbReference>
<dbReference type="RefSeq" id="WP_231319632.1">
    <property type="nucleotide sequence ID" value="NZ_CP088156.1"/>
</dbReference>
<evidence type="ECO:0000256" key="8">
    <source>
        <dbReference type="ARBA" id="ARBA00022881"/>
    </source>
</evidence>
<feature type="binding site" evidence="13">
    <location>
        <begin position="309"/>
        <end position="316"/>
    </location>
    <ligand>
        <name>ATP</name>
        <dbReference type="ChEBI" id="CHEBI:30616"/>
    </ligand>
</feature>